<protein>
    <submittedName>
        <fullName evidence="5">Gluconokinase</fullName>
    </submittedName>
</protein>
<reference evidence="5 6" key="1">
    <citation type="journal article" date="2019" name="PLoS Biol.">
        <title>Sex chromosomes control vertical transmission of feminizing Wolbachia symbionts in an isopod.</title>
        <authorList>
            <person name="Becking T."/>
            <person name="Chebbi M.A."/>
            <person name="Giraud I."/>
            <person name="Moumen B."/>
            <person name="Laverre T."/>
            <person name="Caubet Y."/>
            <person name="Peccoud J."/>
            <person name="Gilbert C."/>
            <person name="Cordaux R."/>
        </authorList>
    </citation>
    <scope>NUCLEOTIDE SEQUENCE [LARGE SCALE GENOMIC DNA]</scope>
    <source>
        <strain evidence="5">ANa2</strain>
        <tissue evidence="5">Whole body excluding digestive tract and cuticle</tissue>
    </source>
</reference>
<dbReference type="Pfam" id="PF02782">
    <property type="entry name" value="FGGY_C"/>
    <property type="match status" value="1"/>
</dbReference>
<name>A0A5N5T780_9CRUS</name>
<keyword evidence="3 5" id="KW-0418">Kinase</keyword>
<dbReference type="OrthoDB" id="6278781at2759"/>
<evidence type="ECO:0000313" key="6">
    <source>
        <dbReference type="Proteomes" id="UP000326759"/>
    </source>
</evidence>
<gene>
    <name evidence="5" type="primary">gntK</name>
    <name evidence="5" type="ORF">Anas_03447</name>
</gene>
<dbReference type="GO" id="GO:0005739">
    <property type="term" value="C:mitochondrion"/>
    <property type="evidence" value="ECO:0007669"/>
    <property type="project" value="TreeGrafter"/>
</dbReference>
<dbReference type="GO" id="GO:0046167">
    <property type="term" value="P:glycerol-3-phosphate biosynthetic process"/>
    <property type="evidence" value="ECO:0007669"/>
    <property type="project" value="TreeGrafter"/>
</dbReference>
<feature type="non-terminal residue" evidence="5">
    <location>
        <position position="1"/>
    </location>
</feature>
<comment type="similarity">
    <text evidence="1">Belongs to the FGGY kinase family.</text>
</comment>
<evidence type="ECO:0000256" key="1">
    <source>
        <dbReference type="ARBA" id="ARBA00009156"/>
    </source>
</evidence>
<dbReference type="Gene3D" id="3.30.420.40">
    <property type="match status" value="1"/>
</dbReference>
<sequence length="159" mass="18252">LQAPINDALAACGFIGLSLETRREHLVRAMLESLAFRVYQIYRTLRKETNYKFLTVRVDGGVAQNDFLLQMISTLIDKKLERSDDIEASCLGACFLAGLGAGIWHNKNELKDLCTAKKIFYPEPEKRDELFAQMKNWERGLDRFTNWYPKGNTKTRSLS</sequence>
<dbReference type="InterPro" id="IPR018485">
    <property type="entry name" value="FGGY_C"/>
</dbReference>
<dbReference type="EMBL" id="SEYY01007349">
    <property type="protein sequence ID" value="KAB7502513.1"/>
    <property type="molecule type" value="Genomic_DNA"/>
</dbReference>
<evidence type="ECO:0000313" key="5">
    <source>
        <dbReference type="EMBL" id="KAB7502513.1"/>
    </source>
</evidence>
<comment type="caution">
    <text evidence="5">The sequence shown here is derived from an EMBL/GenBank/DDBJ whole genome shotgun (WGS) entry which is preliminary data.</text>
</comment>
<accession>A0A5N5T780</accession>
<dbReference type="PANTHER" id="PTHR10196">
    <property type="entry name" value="SUGAR KINASE"/>
    <property type="match status" value="1"/>
</dbReference>
<evidence type="ECO:0000259" key="4">
    <source>
        <dbReference type="Pfam" id="PF02782"/>
    </source>
</evidence>
<dbReference type="GO" id="GO:0006641">
    <property type="term" value="P:triglyceride metabolic process"/>
    <property type="evidence" value="ECO:0007669"/>
    <property type="project" value="TreeGrafter"/>
</dbReference>
<feature type="domain" description="Carbohydrate kinase FGGY C-terminal" evidence="4">
    <location>
        <begin position="3"/>
        <end position="99"/>
    </location>
</feature>
<dbReference type="Proteomes" id="UP000326759">
    <property type="component" value="Unassembled WGS sequence"/>
</dbReference>
<dbReference type="PANTHER" id="PTHR10196:SF68">
    <property type="entry name" value="GLYCEROL KINASE 5-RELATED"/>
    <property type="match status" value="1"/>
</dbReference>
<evidence type="ECO:0000256" key="3">
    <source>
        <dbReference type="ARBA" id="ARBA00022777"/>
    </source>
</evidence>
<keyword evidence="2" id="KW-0808">Transferase</keyword>
<dbReference type="GO" id="GO:0016301">
    <property type="term" value="F:kinase activity"/>
    <property type="evidence" value="ECO:0007669"/>
    <property type="project" value="UniProtKB-KW"/>
</dbReference>
<evidence type="ECO:0000256" key="2">
    <source>
        <dbReference type="ARBA" id="ARBA00022679"/>
    </source>
</evidence>
<organism evidence="5 6">
    <name type="scientific">Armadillidium nasatum</name>
    <dbReference type="NCBI Taxonomy" id="96803"/>
    <lineage>
        <taxon>Eukaryota</taxon>
        <taxon>Metazoa</taxon>
        <taxon>Ecdysozoa</taxon>
        <taxon>Arthropoda</taxon>
        <taxon>Crustacea</taxon>
        <taxon>Multicrustacea</taxon>
        <taxon>Malacostraca</taxon>
        <taxon>Eumalacostraca</taxon>
        <taxon>Peracarida</taxon>
        <taxon>Isopoda</taxon>
        <taxon>Oniscidea</taxon>
        <taxon>Crinocheta</taxon>
        <taxon>Armadillidiidae</taxon>
        <taxon>Armadillidium</taxon>
    </lineage>
</organism>
<dbReference type="InterPro" id="IPR043129">
    <property type="entry name" value="ATPase_NBD"/>
</dbReference>
<proteinExistence type="inferred from homology"/>
<dbReference type="AlphaFoldDB" id="A0A5N5T780"/>
<dbReference type="SUPFAM" id="SSF53067">
    <property type="entry name" value="Actin-like ATPase domain"/>
    <property type="match status" value="1"/>
</dbReference>
<keyword evidence="6" id="KW-1185">Reference proteome</keyword>
<dbReference type="GO" id="GO:0006071">
    <property type="term" value="P:glycerol metabolic process"/>
    <property type="evidence" value="ECO:0007669"/>
    <property type="project" value="TreeGrafter"/>
</dbReference>